<evidence type="ECO:0000313" key="1">
    <source>
        <dbReference type="Proteomes" id="UP000790787"/>
    </source>
</evidence>
<gene>
    <name evidence="2" type="primary">LOC142163503</name>
</gene>
<name>A0AC58RVY8_TOBAC</name>
<evidence type="ECO:0000313" key="2">
    <source>
        <dbReference type="RefSeq" id="XP_075076897.1"/>
    </source>
</evidence>
<dbReference type="RefSeq" id="XP_075076897.1">
    <property type="nucleotide sequence ID" value="XM_075220796.1"/>
</dbReference>
<reference evidence="2" key="2">
    <citation type="submission" date="2025-08" db="UniProtKB">
        <authorList>
            <consortium name="RefSeq"/>
        </authorList>
    </citation>
    <scope>IDENTIFICATION</scope>
    <source>
        <tissue evidence="2">Leaf</tissue>
    </source>
</reference>
<sequence>MAFLYKTVRSVGSLSRTFPARETRVIGPLVEQLSNRNLDVAAEAAASLGKFTCPQNFLGMKHSKTIIEFRGVPPVMRLLRGNEQSKLNGLVLLCYLVSHAGNSEALEQARVFTALEGVDRPSIAAHPELKELMPEAMYHLNVYHSGVLTERQYNGH</sequence>
<accession>A0AC58RVY8</accession>
<protein>
    <submittedName>
        <fullName evidence="2">Uncharacterized protein LOC142163503</fullName>
    </submittedName>
</protein>
<reference evidence="1" key="1">
    <citation type="journal article" date="2014" name="Nat. Commun.">
        <title>The tobacco genome sequence and its comparison with those of tomato and potato.</title>
        <authorList>
            <person name="Sierro N."/>
            <person name="Battey J.N."/>
            <person name="Ouadi S."/>
            <person name="Bakaher N."/>
            <person name="Bovet L."/>
            <person name="Willig A."/>
            <person name="Goepfert S."/>
            <person name="Peitsch M.C."/>
            <person name="Ivanov N.V."/>
        </authorList>
    </citation>
    <scope>NUCLEOTIDE SEQUENCE [LARGE SCALE GENOMIC DNA]</scope>
</reference>
<dbReference type="Proteomes" id="UP000790787">
    <property type="component" value="Chromosome 8"/>
</dbReference>
<organism evidence="1 2">
    <name type="scientific">Nicotiana tabacum</name>
    <name type="common">Common tobacco</name>
    <dbReference type="NCBI Taxonomy" id="4097"/>
    <lineage>
        <taxon>Eukaryota</taxon>
        <taxon>Viridiplantae</taxon>
        <taxon>Streptophyta</taxon>
        <taxon>Embryophyta</taxon>
        <taxon>Tracheophyta</taxon>
        <taxon>Spermatophyta</taxon>
        <taxon>Magnoliopsida</taxon>
        <taxon>eudicotyledons</taxon>
        <taxon>Gunneridae</taxon>
        <taxon>Pentapetalae</taxon>
        <taxon>asterids</taxon>
        <taxon>lamiids</taxon>
        <taxon>Solanales</taxon>
        <taxon>Solanaceae</taxon>
        <taxon>Nicotianoideae</taxon>
        <taxon>Nicotianeae</taxon>
        <taxon>Nicotiana</taxon>
    </lineage>
</organism>
<proteinExistence type="predicted"/>
<keyword evidence="1" id="KW-1185">Reference proteome</keyword>